<evidence type="ECO:0000256" key="4">
    <source>
        <dbReference type="ARBA" id="ARBA00022989"/>
    </source>
</evidence>
<evidence type="ECO:0000256" key="2">
    <source>
        <dbReference type="ARBA" id="ARBA00009012"/>
    </source>
</evidence>
<dbReference type="PANTHER" id="PTHR13353">
    <property type="entry name" value="TRANSMEMBRANE PROTEIN 19"/>
    <property type="match status" value="1"/>
</dbReference>
<comment type="caution">
    <text evidence="7">The sequence shown here is derived from an EMBL/GenBank/DDBJ whole genome shotgun (WGS) entry which is preliminary data.</text>
</comment>
<sequence>MYSHAWRFAVGLLVGLPLAVLAYRARALDAKATLLSLVFSGVYMLPGPEVFAAALMFFISSSLVTRLGYSRKEKLGVAESRKGRSTAQVVGAGGVAALLSILAAAMPHGHSGPLALAAVTVLAASNADTWAAEIGSLSRSKPKLLLSPRLPIEPGTSGGVTLLGEAASAVGSALVALEILALSQSLGVELTVYQAALIALLGWAGELLDSVVGAVLQAKYFCETCRIYTDKPVHKCGFRTRFTRGLKIVTNEVTNVIATCGVAVAAVLVFS</sequence>
<dbReference type="GO" id="GO:0016020">
    <property type="term" value="C:membrane"/>
    <property type="evidence" value="ECO:0007669"/>
    <property type="project" value="UniProtKB-SubCell"/>
</dbReference>
<dbReference type="PANTHER" id="PTHR13353:SF5">
    <property type="entry name" value="TRANSMEMBRANE PROTEIN 19"/>
    <property type="match status" value="1"/>
</dbReference>
<feature type="transmembrane region" description="Helical" evidence="6">
    <location>
        <begin position="51"/>
        <end position="69"/>
    </location>
</feature>
<dbReference type="EMBL" id="DTFI01000051">
    <property type="protein sequence ID" value="HGI43119.1"/>
    <property type="molecule type" value="Genomic_DNA"/>
</dbReference>
<keyword evidence="3 6" id="KW-0812">Transmembrane</keyword>
<evidence type="ECO:0000256" key="5">
    <source>
        <dbReference type="ARBA" id="ARBA00023136"/>
    </source>
</evidence>
<organism evidence="7">
    <name type="scientific">Thermofilum pendens</name>
    <dbReference type="NCBI Taxonomy" id="2269"/>
    <lineage>
        <taxon>Archaea</taxon>
        <taxon>Thermoproteota</taxon>
        <taxon>Thermoprotei</taxon>
        <taxon>Thermofilales</taxon>
        <taxon>Thermofilaceae</taxon>
        <taxon>Thermofilum</taxon>
    </lineage>
</organism>
<feature type="transmembrane region" description="Helical" evidence="6">
    <location>
        <begin position="89"/>
        <end position="108"/>
    </location>
</feature>
<evidence type="ECO:0000313" key="7">
    <source>
        <dbReference type="EMBL" id="HGI43119.1"/>
    </source>
</evidence>
<reference evidence="7" key="1">
    <citation type="journal article" date="2020" name="mSystems">
        <title>Genome- and Community-Level Interaction Insights into Carbon Utilization and Element Cycling Functions of Hydrothermarchaeota in Hydrothermal Sediment.</title>
        <authorList>
            <person name="Zhou Z."/>
            <person name="Liu Y."/>
            <person name="Xu W."/>
            <person name="Pan J."/>
            <person name="Luo Z.H."/>
            <person name="Li M."/>
        </authorList>
    </citation>
    <scope>NUCLEOTIDE SEQUENCE [LARGE SCALE GENOMIC DNA]</scope>
    <source>
        <strain evidence="7">SpSt-735</strain>
    </source>
</reference>
<comment type="subcellular location">
    <subcellularLocation>
        <location evidence="1">Membrane</location>
        <topology evidence="1">Multi-pass membrane protein</topology>
    </subcellularLocation>
</comment>
<evidence type="ECO:0000256" key="1">
    <source>
        <dbReference type="ARBA" id="ARBA00004141"/>
    </source>
</evidence>
<dbReference type="Pfam" id="PF01940">
    <property type="entry name" value="DUF92"/>
    <property type="match status" value="1"/>
</dbReference>
<name>A0A7C4B9W2_THEPE</name>
<dbReference type="InterPro" id="IPR002794">
    <property type="entry name" value="DUF92_TMEM19"/>
</dbReference>
<evidence type="ECO:0000256" key="6">
    <source>
        <dbReference type="SAM" id="Phobius"/>
    </source>
</evidence>
<keyword evidence="4 6" id="KW-1133">Transmembrane helix</keyword>
<dbReference type="AlphaFoldDB" id="A0A7C4B9W2"/>
<keyword evidence="5 6" id="KW-0472">Membrane</keyword>
<feature type="transmembrane region" description="Helical" evidence="6">
    <location>
        <begin position="248"/>
        <end position="270"/>
    </location>
</feature>
<proteinExistence type="inferred from homology"/>
<comment type="similarity">
    <text evidence="2">Belongs to the TMEM19 family.</text>
</comment>
<evidence type="ECO:0000256" key="3">
    <source>
        <dbReference type="ARBA" id="ARBA00022692"/>
    </source>
</evidence>
<protein>
    <submittedName>
        <fullName evidence="7">DUF92 domain-containing protein</fullName>
    </submittedName>
</protein>
<gene>
    <name evidence="7" type="ORF">ENV17_01865</name>
</gene>
<accession>A0A7C4B9W2</accession>